<dbReference type="InterPro" id="IPR051275">
    <property type="entry name" value="Cell_adhesion_signaling"/>
</dbReference>
<dbReference type="Pfam" id="PF13927">
    <property type="entry name" value="Ig_3"/>
    <property type="match status" value="1"/>
</dbReference>
<evidence type="ECO:0000313" key="8">
    <source>
        <dbReference type="Proteomes" id="UP001164746"/>
    </source>
</evidence>
<protein>
    <submittedName>
        <fullName evidence="7">HMCN1-like protein</fullName>
    </submittedName>
</protein>
<proteinExistence type="predicted"/>
<dbReference type="PANTHER" id="PTHR11640:SF31">
    <property type="entry name" value="IRREGULAR CHIASM C-ROUGHEST PROTEIN-RELATED"/>
    <property type="match status" value="1"/>
</dbReference>
<name>A0ABY7EB66_MYAAR</name>
<feature type="domain" description="Ig-like" evidence="6">
    <location>
        <begin position="116"/>
        <end position="203"/>
    </location>
</feature>
<evidence type="ECO:0000256" key="1">
    <source>
        <dbReference type="ARBA" id="ARBA00004479"/>
    </source>
</evidence>
<dbReference type="SMART" id="SM00409">
    <property type="entry name" value="IG"/>
    <property type="match status" value="4"/>
</dbReference>
<dbReference type="EMBL" id="CP111016">
    <property type="protein sequence ID" value="WAR06419.1"/>
    <property type="molecule type" value="Genomic_DNA"/>
</dbReference>
<dbReference type="InterPro" id="IPR013783">
    <property type="entry name" value="Ig-like_fold"/>
</dbReference>
<evidence type="ECO:0000256" key="5">
    <source>
        <dbReference type="ARBA" id="ARBA00023319"/>
    </source>
</evidence>
<dbReference type="PROSITE" id="PS50835">
    <property type="entry name" value="IG_LIKE"/>
    <property type="match status" value="5"/>
</dbReference>
<sequence>MTQYSPLTFTCETQSTNTGYVIWGKRVGNADVAIGTIVIRGDNDCSPPYVGLAPNSTLYSYACPATNRLTLTIRNVSRTENGVKWRCQVLVNGTKENSNEETITVQVGITDVTLSPATDPFNVTENTPTTLECQTSGGLPAASVRWFIQRSGQVQDVTSLSTNTYKEMDDLNVTQSSLNFTPVIIGTTFTISCTVDSNPSPYSYQWSPSGGSSQQLGFTDIQRIKNGEYTLQVLNRMPVTGSSSPVNGIPPAVPTIRMSGKDVTGTVKVIDGKSKAFNCSTESNPVSNYSWTYPKGFSFNNILQVNNFQSSSHNGDYTCHVRNRMEPSFDPPRLPLFKYETITGSVINDNTIAIVLGDEASVACEAHANPAPHTYTWSGSQTNGQLLSLSSFNVNTTVECTAYNTMTETNESPTDMSNYSTLQINVWRPPQSVTLQYHYGLNGSMSIKKELKVLASEAFWLSCTADSSPSSTYTWSGHPSSRAGIFNVTGGLTTSQSVSCLAENYMQTTYKGTVRGNTSAALHIDVLYGPKTGNLQNVSKVRGESFVYKCLYTPGNPPAVDFEWTRSETGISWAKQITQNLTIPNVQRLDEASYTCKVSNGAENLMLQLNNVSHNSEEVDEHSSNEMECFLESDPGSDMALTKDGKTIIAISGVHKLTHVLQAECSDTGVYTCSGYNQYGAADNAFREAIAWGGGTA</sequence>
<accession>A0ABY7EB66</accession>
<evidence type="ECO:0000256" key="4">
    <source>
        <dbReference type="ARBA" id="ARBA00023180"/>
    </source>
</evidence>
<dbReference type="Gene3D" id="2.60.40.10">
    <property type="entry name" value="Immunoglobulins"/>
    <property type="match status" value="4"/>
</dbReference>
<comment type="subcellular location">
    <subcellularLocation>
        <location evidence="1">Membrane</location>
        <topology evidence="1">Single-pass type I membrane protein</topology>
    </subcellularLocation>
</comment>
<dbReference type="SMART" id="SM00408">
    <property type="entry name" value="IGc2"/>
    <property type="match status" value="3"/>
</dbReference>
<dbReference type="InterPro" id="IPR036179">
    <property type="entry name" value="Ig-like_dom_sf"/>
</dbReference>
<keyword evidence="3" id="KW-1015">Disulfide bond</keyword>
<keyword evidence="4" id="KW-0325">Glycoprotein</keyword>
<keyword evidence="8" id="KW-1185">Reference proteome</keyword>
<dbReference type="InterPro" id="IPR003599">
    <property type="entry name" value="Ig_sub"/>
</dbReference>
<evidence type="ECO:0000313" key="7">
    <source>
        <dbReference type="EMBL" id="WAR06419.1"/>
    </source>
</evidence>
<keyword evidence="5" id="KW-0393">Immunoglobulin domain</keyword>
<dbReference type="InterPro" id="IPR003598">
    <property type="entry name" value="Ig_sub2"/>
</dbReference>
<evidence type="ECO:0000259" key="6">
    <source>
        <dbReference type="PROSITE" id="PS50835"/>
    </source>
</evidence>
<organism evidence="7 8">
    <name type="scientific">Mya arenaria</name>
    <name type="common">Soft-shell clam</name>
    <dbReference type="NCBI Taxonomy" id="6604"/>
    <lineage>
        <taxon>Eukaryota</taxon>
        <taxon>Metazoa</taxon>
        <taxon>Spiralia</taxon>
        <taxon>Lophotrochozoa</taxon>
        <taxon>Mollusca</taxon>
        <taxon>Bivalvia</taxon>
        <taxon>Autobranchia</taxon>
        <taxon>Heteroconchia</taxon>
        <taxon>Euheterodonta</taxon>
        <taxon>Imparidentia</taxon>
        <taxon>Neoheterodontei</taxon>
        <taxon>Myida</taxon>
        <taxon>Myoidea</taxon>
        <taxon>Myidae</taxon>
        <taxon>Mya</taxon>
    </lineage>
</organism>
<feature type="domain" description="Ig-like" evidence="6">
    <location>
        <begin position="254"/>
        <end position="330"/>
    </location>
</feature>
<dbReference type="InterPro" id="IPR007110">
    <property type="entry name" value="Ig-like_dom"/>
</dbReference>
<reference evidence="7" key="1">
    <citation type="submission" date="2022-11" db="EMBL/GenBank/DDBJ databases">
        <title>Centuries of genome instability and evolution in soft-shell clam transmissible cancer (bioRxiv).</title>
        <authorList>
            <person name="Hart S.F.M."/>
            <person name="Yonemitsu M.A."/>
            <person name="Giersch R.M."/>
            <person name="Beal B.F."/>
            <person name="Arriagada G."/>
            <person name="Davis B.W."/>
            <person name="Ostrander E.A."/>
            <person name="Goff S.P."/>
            <person name="Metzger M.J."/>
        </authorList>
    </citation>
    <scope>NUCLEOTIDE SEQUENCE</scope>
    <source>
        <strain evidence="7">MELC-2E11</strain>
        <tissue evidence="7">Siphon/mantle</tissue>
    </source>
</reference>
<dbReference type="SUPFAM" id="SSF48726">
    <property type="entry name" value="Immunoglobulin"/>
    <property type="match status" value="4"/>
</dbReference>
<feature type="domain" description="Ig-like" evidence="6">
    <location>
        <begin position="332"/>
        <end position="417"/>
    </location>
</feature>
<dbReference type="PANTHER" id="PTHR11640">
    <property type="entry name" value="NEPHRIN"/>
    <property type="match status" value="1"/>
</dbReference>
<gene>
    <name evidence="7" type="ORF">MAR_021788</name>
</gene>
<keyword evidence="2" id="KW-0472">Membrane</keyword>
<evidence type="ECO:0000256" key="3">
    <source>
        <dbReference type="ARBA" id="ARBA00023157"/>
    </source>
</evidence>
<evidence type="ECO:0000256" key="2">
    <source>
        <dbReference type="ARBA" id="ARBA00023136"/>
    </source>
</evidence>
<feature type="domain" description="Ig-like" evidence="6">
    <location>
        <begin position="530"/>
        <end position="613"/>
    </location>
</feature>
<dbReference type="Proteomes" id="UP001164746">
    <property type="component" value="Chromosome 5"/>
</dbReference>
<feature type="domain" description="Ig-like" evidence="6">
    <location>
        <begin position="430"/>
        <end position="511"/>
    </location>
</feature>